<organism evidence="11 12">
    <name type="scientific">Aplysia californica</name>
    <name type="common">California sea hare</name>
    <dbReference type="NCBI Taxonomy" id="6500"/>
    <lineage>
        <taxon>Eukaryota</taxon>
        <taxon>Metazoa</taxon>
        <taxon>Spiralia</taxon>
        <taxon>Lophotrochozoa</taxon>
        <taxon>Mollusca</taxon>
        <taxon>Gastropoda</taxon>
        <taxon>Heterobranchia</taxon>
        <taxon>Euthyneura</taxon>
        <taxon>Tectipleura</taxon>
        <taxon>Aplysiida</taxon>
        <taxon>Aplysioidea</taxon>
        <taxon>Aplysiidae</taxon>
        <taxon>Aplysia</taxon>
    </lineage>
</organism>
<dbReference type="InterPro" id="IPR000276">
    <property type="entry name" value="GPCR_Rhodpsn"/>
</dbReference>
<evidence type="ECO:0000256" key="1">
    <source>
        <dbReference type="ARBA" id="ARBA00004141"/>
    </source>
</evidence>
<reference evidence="12" key="1">
    <citation type="submission" date="2025-08" db="UniProtKB">
        <authorList>
            <consortium name="RefSeq"/>
        </authorList>
    </citation>
    <scope>IDENTIFICATION</scope>
</reference>
<accession>A0ABM1VU76</accession>
<dbReference type="Pfam" id="PF00001">
    <property type="entry name" value="7tm_1"/>
    <property type="match status" value="1"/>
</dbReference>
<keyword evidence="7 8" id="KW-0807">Transducer</keyword>
<comment type="similarity">
    <text evidence="8">Belongs to the G-protein coupled receptor 1 family.</text>
</comment>
<dbReference type="GeneID" id="101857187"/>
<feature type="transmembrane region" description="Helical" evidence="9">
    <location>
        <begin position="209"/>
        <end position="232"/>
    </location>
</feature>
<gene>
    <name evidence="12" type="primary">LOC101857187</name>
</gene>
<evidence type="ECO:0000313" key="11">
    <source>
        <dbReference type="Proteomes" id="UP000694888"/>
    </source>
</evidence>
<dbReference type="PROSITE" id="PS00237">
    <property type="entry name" value="G_PROTEIN_RECEP_F1_1"/>
    <property type="match status" value="1"/>
</dbReference>
<keyword evidence="3 9" id="KW-1133">Transmembrane helix</keyword>
<feature type="transmembrane region" description="Helical" evidence="9">
    <location>
        <begin position="159"/>
        <end position="180"/>
    </location>
</feature>
<keyword evidence="6 8" id="KW-0675">Receptor</keyword>
<dbReference type="SUPFAM" id="SSF81321">
    <property type="entry name" value="Family A G protein-coupled receptor-like"/>
    <property type="match status" value="1"/>
</dbReference>
<dbReference type="PRINTS" id="PR00237">
    <property type="entry name" value="GPCRRHODOPSN"/>
</dbReference>
<dbReference type="RefSeq" id="XP_035825968.1">
    <property type="nucleotide sequence ID" value="XM_035970075.1"/>
</dbReference>
<keyword evidence="4 8" id="KW-0297">G-protein coupled receptor</keyword>
<evidence type="ECO:0000256" key="3">
    <source>
        <dbReference type="ARBA" id="ARBA00022989"/>
    </source>
</evidence>
<protein>
    <submittedName>
        <fullName evidence="12">QRFP-like peptide receptor</fullName>
    </submittedName>
</protein>
<dbReference type="PROSITE" id="PS50262">
    <property type="entry name" value="G_PROTEIN_RECEP_F1_2"/>
    <property type="match status" value="1"/>
</dbReference>
<keyword evidence="11" id="KW-1185">Reference proteome</keyword>
<dbReference type="Gene3D" id="1.20.1070.10">
    <property type="entry name" value="Rhodopsin 7-helix transmembrane proteins"/>
    <property type="match status" value="1"/>
</dbReference>
<dbReference type="PANTHER" id="PTHR45695">
    <property type="entry name" value="LEUCOKININ RECEPTOR-RELATED"/>
    <property type="match status" value="1"/>
</dbReference>
<feature type="transmembrane region" description="Helical" evidence="9">
    <location>
        <begin position="121"/>
        <end position="139"/>
    </location>
</feature>
<feature type="transmembrane region" description="Helical" evidence="9">
    <location>
        <begin position="80"/>
        <end position="101"/>
    </location>
</feature>
<feature type="domain" description="G-protein coupled receptors family 1 profile" evidence="10">
    <location>
        <begin position="60"/>
        <end position="255"/>
    </location>
</feature>
<dbReference type="Proteomes" id="UP000694888">
    <property type="component" value="Unplaced"/>
</dbReference>
<evidence type="ECO:0000313" key="12">
    <source>
        <dbReference type="RefSeq" id="XP_035825968.1"/>
    </source>
</evidence>
<sequence length="345" mass="38673">MNNSGTSPVPASGLLVVANASDDYSDYYYNYDDSVSYIPLTELIPNALGYGLTLVLGLTGNLLVIISVAKYRRMHNVTNIFLLSLASADLLLVTACVPVKFARFFSFTWQLGKVLCKGVHYLQNLTIICSVLNLTGLSLERYYAILHPMRAKCTCTVTLARRCVLLVWALSAVMASPILVGQRHLLVGEIRKGYWCLEDWEFPVLARVYSLYMLVLVFLLPLVLMTTAYFSICRRLREVRYQQSAPRISRRKSALNPGLDLPYALADRQSRVLMRGVYPGHGRRICSISEDSTRKQVRPRMSSGQIGPHLKKSVRVGSCWEKVLEFSTVLPEHNAHVHTSALLIG</sequence>
<evidence type="ECO:0000259" key="10">
    <source>
        <dbReference type="PROSITE" id="PS50262"/>
    </source>
</evidence>
<evidence type="ECO:0000256" key="6">
    <source>
        <dbReference type="ARBA" id="ARBA00023170"/>
    </source>
</evidence>
<evidence type="ECO:0000256" key="8">
    <source>
        <dbReference type="RuleBase" id="RU000688"/>
    </source>
</evidence>
<dbReference type="InterPro" id="IPR017452">
    <property type="entry name" value="GPCR_Rhodpsn_7TM"/>
</dbReference>
<feature type="transmembrane region" description="Helical" evidence="9">
    <location>
        <begin position="47"/>
        <end position="68"/>
    </location>
</feature>
<evidence type="ECO:0000256" key="9">
    <source>
        <dbReference type="SAM" id="Phobius"/>
    </source>
</evidence>
<evidence type="ECO:0000256" key="7">
    <source>
        <dbReference type="ARBA" id="ARBA00023224"/>
    </source>
</evidence>
<proteinExistence type="inferred from homology"/>
<comment type="subcellular location">
    <subcellularLocation>
        <location evidence="1">Membrane</location>
        <topology evidence="1">Multi-pass membrane protein</topology>
    </subcellularLocation>
</comment>
<evidence type="ECO:0000256" key="5">
    <source>
        <dbReference type="ARBA" id="ARBA00023136"/>
    </source>
</evidence>
<keyword evidence="2 8" id="KW-0812">Transmembrane</keyword>
<dbReference type="PANTHER" id="PTHR45695:SF15">
    <property type="entry name" value="OPSIN RH2"/>
    <property type="match status" value="1"/>
</dbReference>
<evidence type="ECO:0000256" key="4">
    <source>
        <dbReference type="ARBA" id="ARBA00023040"/>
    </source>
</evidence>
<name>A0ABM1VU76_APLCA</name>
<evidence type="ECO:0000256" key="2">
    <source>
        <dbReference type="ARBA" id="ARBA00022692"/>
    </source>
</evidence>
<keyword evidence="5 9" id="KW-0472">Membrane</keyword>